<dbReference type="PANTHER" id="PTHR32308">
    <property type="entry name" value="LYASE BETA SUBUNIT, PUTATIVE (AFU_ORTHOLOGUE AFUA_4G13030)-RELATED"/>
    <property type="match status" value="1"/>
</dbReference>
<keyword evidence="7" id="KW-1185">Reference proteome</keyword>
<evidence type="ECO:0000256" key="2">
    <source>
        <dbReference type="ARBA" id="ARBA00005568"/>
    </source>
</evidence>
<protein>
    <submittedName>
        <fullName evidence="6">Citrate lyase subunit beta / citryl-CoA lyase</fullName>
    </submittedName>
</protein>
<comment type="caution">
    <text evidence="6">The sequence shown here is derived from an EMBL/GenBank/DDBJ whole genome shotgun (WGS) entry which is preliminary data.</text>
</comment>
<evidence type="ECO:0000256" key="3">
    <source>
        <dbReference type="ARBA" id="ARBA00022723"/>
    </source>
</evidence>
<comment type="cofactor">
    <cofactor evidence="1">
        <name>Mg(2+)</name>
        <dbReference type="ChEBI" id="CHEBI:18420"/>
    </cofactor>
</comment>
<dbReference type="RefSeq" id="WP_093516119.1">
    <property type="nucleotide sequence ID" value="NZ_FOSK01000001.1"/>
</dbReference>
<evidence type="ECO:0000256" key="4">
    <source>
        <dbReference type="ARBA" id="ARBA00022842"/>
    </source>
</evidence>
<dbReference type="InterPro" id="IPR015813">
    <property type="entry name" value="Pyrv/PenolPyrv_kinase-like_dom"/>
</dbReference>
<sequence length="300" mass="32281">MSSSEQVHSIRPRRSALYMPGSNARALEKAKGLNVDVLLLDLEDAVAPDAKEMARTQVCEAVAGGGYGYRELVIRINGMKTPWGQEDLRAAVAAKPDAVLLPKVESLADIKPVADYLTEQGADSVRIWAMLETPGAILNASEIAEAAKDPHNRLDVFIIGTNDLSKESGAKILPGRAVLMPWLMTFLAIARVGGADILDGVYNNFSALEGFAEECKQGAEMGLDGKTLIHPKQLGPCNTAFAPSKADVEWAKKMIAEFELPENQSKGAVQVDGKMVERLHADIGRKTVAIAEAIKRHVNA</sequence>
<evidence type="ECO:0000313" key="6">
    <source>
        <dbReference type="EMBL" id="SFJ91191.1"/>
    </source>
</evidence>
<dbReference type="GO" id="GO:0016829">
    <property type="term" value="F:lyase activity"/>
    <property type="evidence" value="ECO:0007669"/>
    <property type="project" value="UniProtKB-KW"/>
</dbReference>
<dbReference type="Proteomes" id="UP000199598">
    <property type="component" value="Unassembled WGS sequence"/>
</dbReference>
<gene>
    <name evidence="6" type="ORF">SAMN04488518_101233</name>
</gene>
<evidence type="ECO:0000259" key="5">
    <source>
        <dbReference type="Pfam" id="PF03328"/>
    </source>
</evidence>
<comment type="similarity">
    <text evidence="2">Belongs to the HpcH/HpaI aldolase family.</text>
</comment>
<reference evidence="6 7" key="1">
    <citation type="submission" date="2016-10" db="EMBL/GenBank/DDBJ databases">
        <authorList>
            <person name="Varghese N."/>
            <person name="Submissions S."/>
        </authorList>
    </citation>
    <scope>NUCLEOTIDE SEQUENCE [LARGE SCALE GENOMIC DNA]</scope>
    <source>
        <strain evidence="6 7">DSM 16392</strain>
    </source>
</reference>
<keyword evidence="4" id="KW-0460">Magnesium</keyword>
<dbReference type="PIRSF" id="PIRSF015582">
    <property type="entry name" value="Cit_lyase_B"/>
    <property type="match status" value="1"/>
</dbReference>
<dbReference type="EMBL" id="FOSK01000001">
    <property type="protein sequence ID" value="SFJ91191.1"/>
    <property type="molecule type" value="Genomic_DNA"/>
</dbReference>
<evidence type="ECO:0000313" key="7">
    <source>
        <dbReference type="Proteomes" id="UP000199598"/>
    </source>
</evidence>
<accession>A0A1I3VAM4</accession>
<dbReference type="InterPro" id="IPR040442">
    <property type="entry name" value="Pyrv_kinase-like_dom_sf"/>
</dbReference>
<dbReference type="InterPro" id="IPR011206">
    <property type="entry name" value="Citrate_lyase_beta/mcl1/mcl2"/>
</dbReference>
<dbReference type="Gene3D" id="3.20.20.60">
    <property type="entry name" value="Phosphoenolpyruvate-binding domains"/>
    <property type="match status" value="1"/>
</dbReference>
<dbReference type="InterPro" id="IPR005000">
    <property type="entry name" value="Aldolase/citrate-lyase_domain"/>
</dbReference>
<feature type="domain" description="HpcH/HpaI aldolase/citrate lyase" evidence="5">
    <location>
        <begin position="14"/>
        <end position="231"/>
    </location>
</feature>
<dbReference type="PANTHER" id="PTHR32308:SF10">
    <property type="entry name" value="CITRATE LYASE SUBUNIT BETA"/>
    <property type="match status" value="1"/>
</dbReference>
<evidence type="ECO:0000256" key="1">
    <source>
        <dbReference type="ARBA" id="ARBA00001946"/>
    </source>
</evidence>
<name>A0A1I3VAM4_9HYPH</name>
<organism evidence="6 7">
    <name type="scientific">Pseudovibrio ascidiaceicola</name>
    <dbReference type="NCBI Taxonomy" id="285279"/>
    <lineage>
        <taxon>Bacteria</taxon>
        <taxon>Pseudomonadati</taxon>
        <taxon>Pseudomonadota</taxon>
        <taxon>Alphaproteobacteria</taxon>
        <taxon>Hyphomicrobiales</taxon>
        <taxon>Stappiaceae</taxon>
        <taxon>Pseudovibrio</taxon>
    </lineage>
</organism>
<proteinExistence type="inferred from homology"/>
<dbReference type="Pfam" id="PF03328">
    <property type="entry name" value="HpcH_HpaI"/>
    <property type="match status" value="1"/>
</dbReference>
<keyword evidence="3" id="KW-0479">Metal-binding</keyword>
<dbReference type="SUPFAM" id="SSF51621">
    <property type="entry name" value="Phosphoenolpyruvate/pyruvate domain"/>
    <property type="match status" value="1"/>
</dbReference>
<keyword evidence="6" id="KW-0456">Lyase</keyword>